<dbReference type="SUPFAM" id="SSF51658">
    <property type="entry name" value="Xylose isomerase-like"/>
    <property type="match status" value="1"/>
</dbReference>
<dbReference type="InterPro" id="IPR050312">
    <property type="entry name" value="IolE/XylAMocC-like"/>
</dbReference>
<evidence type="ECO:0000313" key="3">
    <source>
        <dbReference type="Proteomes" id="UP000199228"/>
    </source>
</evidence>
<dbReference type="InterPro" id="IPR013022">
    <property type="entry name" value="Xyl_isomerase-like_TIM-brl"/>
</dbReference>
<dbReference type="InterPro" id="IPR036237">
    <property type="entry name" value="Xyl_isomerase-like_sf"/>
</dbReference>
<dbReference type="Gene3D" id="3.20.20.150">
    <property type="entry name" value="Divalent-metal-dependent TIM barrel enzymes"/>
    <property type="match status" value="1"/>
</dbReference>
<feature type="domain" description="Xylose isomerase-like TIM barrel" evidence="1">
    <location>
        <begin position="21"/>
        <end position="270"/>
    </location>
</feature>
<dbReference type="GO" id="GO:0016853">
    <property type="term" value="F:isomerase activity"/>
    <property type="evidence" value="ECO:0007669"/>
    <property type="project" value="UniProtKB-KW"/>
</dbReference>
<dbReference type="Pfam" id="PF01261">
    <property type="entry name" value="AP_endonuc_2"/>
    <property type="match status" value="1"/>
</dbReference>
<evidence type="ECO:0000259" key="1">
    <source>
        <dbReference type="Pfam" id="PF01261"/>
    </source>
</evidence>
<keyword evidence="3" id="KW-1185">Reference proteome</keyword>
<dbReference type="RefSeq" id="WP_090172640.1">
    <property type="nucleotide sequence ID" value="NZ_FMXR01000007.1"/>
</dbReference>
<dbReference type="STRING" id="1732.SAMN02910417_00883"/>
<reference evidence="2 3" key="1">
    <citation type="submission" date="2016-10" db="EMBL/GenBank/DDBJ databases">
        <authorList>
            <person name="de Groot N.N."/>
        </authorList>
    </citation>
    <scope>NUCLEOTIDE SEQUENCE [LARGE SCALE GENOMIC DNA]</scope>
    <source>
        <strain evidence="2 3">DSM 3217</strain>
    </source>
</reference>
<name>A0A1G6AUC2_EUBOX</name>
<evidence type="ECO:0000313" key="2">
    <source>
        <dbReference type="EMBL" id="SDB11823.1"/>
    </source>
</evidence>
<dbReference type="Proteomes" id="UP000199228">
    <property type="component" value="Unassembled WGS sequence"/>
</dbReference>
<dbReference type="AlphaFoldDB" id="A0A1G6AUC2"/>
<dbReference type="OrthoDB" id="1779187at2"/>
<dbReference type="PANTHER" id="PTHR12110">
    <property type="entry name" value="HYDROXYPYRUVATE ISOMERASE"/>
    <property type="match status" value="1"/>
</dbReference>
<organism evidence="2 3">
    <name type="scientific">Eubacterium oxidoreducens</name>
    <dbReference type="NCBI Taxonomy" id="1732"/>
    <lineage>
        <taxon>Bacteria</taxon>
        <taxon>Bacillati</taxon>
        <taxon>Bacillota</taxon>
        <taxon>Clostridia</taxon>
        <taxon>Eubacteriales</taxon>
        <taxon>Eubacteriaceae</taxon>
        <taxon>Eubacterium</taxon>
    </lineage>
</organism>
<protein>
    <submittedName>
        <fullName evidence="2">Sugar phosphate isomerase/epimerase</fullName>
    </submittedName>
</protein>
<sequence length="279" mass="31799">MLKLCFNATTLRYMDIYKALKEIKDAGYEAVEIALNDTHLHPYLSSDEKIQSVRRYCDELGLVLASVAAGGPTYLTQEAYEPSMICESEKGRRLRLDAYKAAIELGEKIGSPLVNVNSGILKEQSAEKADEYFRKGMEELIKECDRTTLVLEQEPGFYVGTTDMAIKYIQEINSPKLKFNLDIGHVFCCEPEEECYDNVRKSLPYAAHIHIEDIKNRIHFHEIPGEGDIDFERIVGMIEESVFDGYVCVELHNHDQQWERALSQSRDYLLSLMQGKGVA</sequence>
<gene>
    <name evidence="2" type="ORF">SAMN02910417_00883</name>
</gene>
<proteinExistence type="predicted"/>
<keyword evidence="2" id="KW-0413">Isomerase</keyword>
<dbReference type="EMBL" id="FMXR01000007">
    <property type="protein sequence ID" value="SDB11823.1"/>
    <property type="molecule type" value="Genomic_DNA"/>
</dbReference>
<accession>A0A1G6AUC2</accession>
<dbReference type="PANTHER" id="PTHR12110:SF21">
    <property type="entry name" value="XYLOSE ISOMERASE-LIKE TIM BARREL DOMAIN-CONTAINING PROTEIN"/>
    <property type="match status" value="1"/>
</dbReference>